<dbReference type="EMBL" id="JADEVO010000019">
    <property type="protein sequence ID" value="MBN3966501.1"/>
    <property type="molecule type" value="Genomic_DNA"/>
</dbReference>
<feature type="transmembrane region" description="Helical" evidence="6">
    <location>
        <begin position="20"/>
        <end position="40"/>
    </location>
</feature>
<feature type="domain" description="Major facilitator superfamily (MFS) profile" evidence="7">
    <location>
        <begin position="1"/>
        <end position="180"/>
    </location>
</feature>
<reference evidence="8 9" key="1">
    <citation type="journal article" date="2021" name="Int. J. Syst. Evol. Microbiol.">
        <title>Pseudomonas piscium sp. nov., Pseudomonas pisciculturae sp. nov., Pseudomonas mucoides sp. nov. and Pseudomonas neuropathica sp. nov. isolated from rainbow trout.</title>
        <authorList>
            <person name="Duman M."/>
            <person name="Mulet M."/>
            <person name="Altun S."/>
            <person name="Saticioglu I.B."/>
            <person name="Gomila M."/>
            <person name="Lalucat J."/>
            <person name="Garcia-Valdes E."/>
        </authorList>
    </citation>
    <scope>NUCLEOTIDE SEQUENCE [LARGE SCALE GENOMIC DNA]</scope>
    <source>
        <strain evidence="8 9">LMG 28632</strain>
    </source>
</reference>
<keyword evidence="9" id="KW-1185">Reference proteome</keyword>
<dbReference type="Proteomes" id="UP000772591">
    <property type="component" value="Unassembled WGS sequence"/>
</dbReference>
<gene>
    <name evidence="8" type="ORF">IMW75_14610</name>
</gene>
<keyword evidence="5 6" id="KW-0472">Membrane</keyword>
<evidence type="ECO:0000256" key="3">
    <source>
        <dbReference type="ARBA" id="ARBA00022692"/>
    </source>
</evidence>
<sequence length="180" mass="19495">MASYDPHLASLITSLQFPAIVFSLIVSSTAAGAVCAAIAVKFKIIKFNEIKLRTLGLVFFSAGVLSACIILYFSSVIHPAYFMVSWLLNGFGYELLIISSNVILQNLCPAEKLGRVSASFRSLQMLCIVLGPILGSLLISMFGRASPFILASTLTLLTAVLAIYFQCVSKRIENAESQMM</sequence>
<dbReference type="Pfam" id="PF07690">
    <property type="entry name" value="MFS_1"/>
    <property type="match status" value="1"/>
</dbReference>
<dbReference type="PANTHER" id="PTHR23513">
    <property type="entry name" value="INTEGRAL MEMBRANE EFFLUX PROTEIN-RELATED"/>
    <property type="match status" value="1"/>
</dbReference>
<dbReference type="PROSITE" id="PS50850">
    <property type="entry name" value="MFS"/>
    <property type="match status" value="1"/>
</dbReference>
<evidence type="ECO:0000256" key="1">
    <source>
        <dbReference type="ARBA" id="ARBA00004651"/>
    </source>
</evidence>
<dbReference type="PANTHER" id="PTHR23513:SF6">
    <property type="entry name" value="MAJOR FACILITATOR SUPERFAMILY ASSOCIATED DOMAIN-CONTAINING PROTEIN"/>
    <property type="match status" value="1"/>
</dbReference>
<comment type="caution">
    <text evidence="8">The sequence shown here is derived from an EMBL/GenBank/DDBJ whole genome shotgun (WGS) entry which is preliminary data.</text>
</comment>
<evidence type="ECO:0000313" key="8">
    <source>
        <dbReference type="EMBL" id="MBN3966501.1"/>
    </source>
</evidence>
<dbReference type="InterPro" id="IPR020846">
    <property type="entry name" value="MFS_dom"/>
</dbReference>
<evidence type="ECO:0000256" key="2">
    <source>
        <dbReference type="ARBA" id="ARBA00022475"/>
    </source>
</evidence>
<dbReference type="InterPro" id="IPR011701">
    <property type="entry name" value="MFS"/>
</dbReference>
<proteinExistence type="predicted"/>
<accession>A0ABS3AHQ9</accession>
<feature type="transmembrane region" description="Helical" evidence="6">
    <location>
        <begin position="148"/>
        <end position="165"/>
    </location>
</feature>
<feature type="transmembrane region" description="Helical" evidence="6">
    <location>
        <begin position="80"/>
        <end position="104"/>
    </location>
</feature>
<evidence type="ECO:0000256" key="6">
    <source>
        <dbReference type="SAM" id="Phobius"/>
    </source>
</evidence>
<keyword evidence="2" id="KW-1003">Cell membrane</keyword>
<evidence type="ECO:0000256" key="4">
    <source>
        <dbReference type="ARBA" id="ARBA00022989"/>
    </source>
</evidence>
<evidence type="ECO:0000259" key="7">
    <source>
        <dbReference type="PROSITE" id="PS50850"/>
    </source>
</evidence>
<keyword evidence="4 6" id="KW-1133">Transmembrane helix</keyword>
<feature type="transmembrane region" description="Helical" evidence="6">
    <location>
        <begin position="125"/>
        <end position="142"/>
    </location>
</feature>
<dbReference type="SUPFAM" id="SSF103473">
    <property type="entry name" value="MFS general substrate transporter"/>
    <property type="match status" value="1"/>
</dbReference>
<dbReference type="Gene3D" id="1.20.1250.20">
    <property type="entry name" value="MFS general substrate transporter like domains"/>
    <property type="match status" value="1"/>
</dbReference>
<dbReference type="InterPro" id="IPR036259">
    <property type="entry name" value="MFS_trans_sf"/>
</dbReference>
<evidence type="ECO:0000313" key="9">
    <source>
        <dbReference type="Proteomes" id="UP000772591"/>
    </source>
</evidence>
<name>A0ABS3AHQ9_9PSED</name>
<keyword evidence="3 6" id="KW-0812">Transmembrane</keyword>
<organism evidence="8 9">
    <name type="scientific">Pseudomonas gregormendelii</name>
    <dbReference type="NCBI Taxonomy" id="1628277"/>
    <lineage>
        <taxon>Bacteria</taxon>
        <taxon>Pseudomonadati</taxon>
        <taxon>Pseudomonadota</taxon>
        <taxon>Gammaproteobacteria</taxon>
        <taxon>Pseudomonadales</taxon>
        <taxon>Pseudomonadaceae</taxon>
        <taxon>Pseudomonas</taxon>
    </lineage>
</organism>
<comment type="subcellular location">
    <subcellularLocation>
        <location evidence="1">Cell membrane</location>
        <topology evidence="1">Multi-pass membrane protein</topology>
    </subcellularLocation>
</comment>
<evidence type="ECO:0000256" key="5">
    <source>
        <dbReference type="ARBA" id="ARBA00023136"/>
    </source>
</evidence>
<feature type="transmembrane region" description="Helical" evidence="6">
    <location>
        <begin position="52"/>
        <end position="74"/>
    </location>
</feature>
<protein>
    <submittedName>
        <fullName evidence="8">MFS transporter</fullName>
    </submittedName>
</protein>